<feature type="region of interest" description="Disordered" evidence="1">
    <location>
        <begin position="45"/>
        <end position="136"/>
    </location>
</feature>
<dbReference type="VEuPathDB" id="FungiDB:PV10_04408"/>
<feature type="compositionally biased region" description="Basic and acidic residues" evidence="1">
    <location>
        <begin position="316"/>
        <end position="326"/>
    </location>
</feature>
<protein>
    <submittedName>
        <fullName evidence="2">Uncharacterized protein</fullName>
    </submittedName>
</protein>
<evidence type="ECO:0000256" key="1">
    <source>
        <dbReference type="SAM" id="MobiDB-lite"/>
    </source>
</evidence>
<name>A0A438MWR9_EXOME</name>
<gene>
    <name evidence="2" type="ORF">B0A52_09134</name>
</gene>
<dbReference type="InterPro" id="IPR018555">
    <property type="entry name" value="C630.06c-like"/>
</dbReference>
<reference evidence="2 3" key="1">
    <citation type="submission" date="2017-03" db="EMBL/GenBank/DDBJ databases">
        <title>Genomes of endolithic fungi from Antarctica.</title>
        <authorList>
            <person name="Coleine C."/>
            <person name="Masonjones S."/>
            <person name="Stajich J.E."/>
        </authorList>
    </citation>
    <scope>NUCLEOTIDE SEQUENCE [LARGE SCALE GENOMIC DNA]</scope>
    <source>
        <strain evidence="2 3">CCFEE 6314</strain>
    </source>
</reference>
<dbReference type="OrthoDB" id="5425061at2759"/>
<feature type="region of interest" description="Disordered" evidence="1">
    <location>
        <begin position="212"/>
        <end position="326"/>
    </location>
</feature>
<feature type="compositionally biased region" description="Basic residues" evidence="1">
    <location>
        <begin position="277"/>
        <end position="296"/>
    </location>
</feature>
<dbReference type="Proteomes" id="UP000288859">
    <property type="component" value="Unassembled WGS sequence"/>
</dbReference>
<dbReference type="AlphaFoldDB" id="A0A438MWR9"/>
<feature type="compositionally biased region" description="Basic and acidic residues" evidence="1">
    <location>
        <begin position="262"/>
        <end position="276"/>
    </location>
</feature>
<organism evidence="2 3">
    <name type="scientific">Exophiala mesophila</name>
    <name type="common">Black yeast-like fungus</name>
    <dbReference type="NCBI Taxonomy" id="212818"/>
    <lineage>
        <taxon>Eukaryota</taxon>
        <taxon>Fungi</taxon>
        <taxon>Dikarya</taxon>
        <taxon>Ascomycota</taxon>
        <taxon>Pezizomycotina</taxon>
        <taxon>Eurotiomycetes</taxon>
        <taxon>Chaetothyriomycetidae</taxon>
        <taxon>Chaetothyriales</taxon>
        <taxon>Herpotrichiellaceae</taxon>
        <taxon>Exophiala</taxon>
    </lineage>
</organism>
<sequence>MKRSEIFNHHDDSEVSDDGSRTSPSKDVDDHSDIKIDYGFEYDFITPPTTLSSRDPAKSDTQSENPLASTIPEQSPDLKDAQHEDEEDGETAYQFRLFSSHPSSGLSKSTADAATPAAAAASKDTIRLSATPPPSADNLNLIDNISLDKTQFVRPRRPDSYYFTSALPASTLSRLSSQYSETALSTTDILTRAKSTKWPGTSLPWRVIHVKLAKPTKTPTPTTTSKSSTQLPSSSRLHRTSPRPSKKRRLVLRRRSVAQAELVEKAKAADEAEREKRTRRNREKKVKRKEREKRKKQDAAASSLGTETQPVGEASPDERMMSDLTE</sequence>
<feature type="compositionally biased region" description="Low complexity" evidence="1">
    <location>
        <begin position="107"/>
        <end position="123"/>
    </location>
</feature>
<feature type="region of interest" description="Disordered" evidence="1">
    <location>
        <begin position="1"/>
        <end position="33"/>
    </location>
</feature>
<dbReference type="Pfam" id="PF09428">
    <property type="entry name" value="DUF2011"/>
    <property type="match status" value="1"/>
</dbReference>
<feature type="compositionally biased region" description="Basic residues" evidence="1">
    <location>
        <begin position="236"/>
        <end position="256"/>
    </location>
</feature>
<evidence type="ECO:0000313" key="2">
    <source>
        <dbReference type="EMBL" id="RVX67353.1"/>
    </source>
</evidence>
<dbReference type="EMBL" id="NAJM01000049">
    <property type="protein sequence ID" value="RVX67353.1"/>
    <property type="molecule type" value="Genomic_DNA"/>
</dbReference>
<comment type="caution">
    <text evidence="2">The sequence shown here is derived from an EMBL/GenBank/DDBJ whole genome shotgun (WGS) entry which is preliminary data.</text>
</comment>
<proteinExistence type="predicted"/>
<accession>A0A438MWR9</accession>
<evidence type="ECO:0000313" key="3">
    <source>
        <dbReference type="Proteomes" id="UP000288859"/>
    </source>
</evidence>
<feature type="compositionally biased region" description="Polar residues" evidence="1">
    <location>
        <begin position="47"/>
        <end position="73"/>
    </location>
</feature>
<feature type="compositionally biased region" description="Low complexity" evidence="1">
    <location>
        <begin position="215"/>
        <end position="229"/>
    </location>
</feature>